<organism evidence="2 3">
    <name type="scientific">Candidatus Nomurabacteria bacterium RIFCSPLOWO2_01_FULL_41_12</name>
    <dbReference type="NCBI Taxonomy" id="1801774"/>
    <lineage>
        <taxon>Bacteria</taxon>
        <taxon>Candidatus Nomuraibacteriota</taxon>
    </lineage>
</organism>
<dbReference type="PANTHER" id="PTHR10885:SF0">
    <property type="entry name" value="ISOPENTENYL-DIPHOSPHATE DELTA-ISOMERASE"/>
    <property type="match status" value="1"/>
</dbReference>
<dbReference type="EMBL" id="MFUY01000016">
    <property type="protein sequence ID" value="OGI86042.1"/>
    <property type="molecule type" value="Genomic_DNA"/>
</dbReference>
<dbReference type="PANTHER" id="PTHR10885">
    <property type="entry name" value="ISOPENTENYL-DIPHOSPHATE DELTA-ISOMERASE"/>
    <property type="match status" value="1"/>
</dbReference>
<evidence type="ECO:0000313" key="3">
    <source>
        <dbReference type="Proteomes" id="UP000176187"/>
    </source>
</evidence>
<proteinExistence type="predicted"/>
<dbReference type="STRING" id="1801774.A3A05_00945"/>
<dbReference type="InterPro" id="IPR015797">
    <property type="entry name" value="NUDIX_hydrolase-like_dom_sf"/>
</dbReference>
<evidence type="ECO:0000313" key="2">
    <source>
        <dbReference type="EMBL" id="OGI86042.1"/>
    </source>
</evidence>
<dbReference type="InterPro" id="IPR000086">
    <property type="entry name" value="NUDIX_hydrolase_dom"/>
</dbReference>
<accession>A0A1F6WVY7</accession>
<name>A0A1F6WVY7_9BACT</name>
<dbReference type="Gene3D" id="3.90.79.10">
    <property type="entry name" value="Nucleoside Triphosphate Pyrophosphohydrolase"/>
    <property type="match status" value="1"/>
</dbReference>
<dbReference type="AlphaFoldDB" id="A0A1F6WVY7"/>
<feature type="domain" description="Nudix hydrolase" evidence="1">
    <location>
        <begin position="25"/>
        <end position="154"/>
    </location>
</feature>
<evidence type="ECO:0000259" key="1">
    <source>
        <dbReference type="PROSITE" id="PS51462"/>
    </source>
</evidence>
<dbReference type="Proteomes" id="UP000176187">
    <property type="component" value="Unassembled WGS sequence"/>
</dbReference>
<protein>
    <recommendedName>
        <fullName evidence="1">Nudix hydrolase domain-containing protein</fullName>
    </recommendedName>
</protein>
<gene>
    <name evidence="2" type="ORF">A3A05_00945</name>
</gene>
<reference evidence="2 3" key="1">
    <citation type="journal article" date="2016" name="Nat. Commun.">
        <title>Thousands of microbial genomes shed light on interconnected biogeochemical processes in an aquifer system.</title>
        <authorList>
            <person name="Anantharaman K."/>
            <person name="Brown C.T."/>
            <person name="Hug L.A."/>
            <person name="Sharon I."/>
            <person name="Castelle C.J."/>
            <person name="Probst A.J."/>
            <person name="Thomas B.C."/>
            <person name="Singh A."/>
            <person name="Wilkins M.J."/>
            <person name="Karaoz U."/>
            <person name="Brodie E.L."/>
            <person name="Williams K.H."/>
            <person name="Hubbard S.S."/>
            <person name="Banfield J.F."/>
        </authorList>
    </citation>
    <scope>NUCLEOTIDE SEQUENCE [LARGE SCALE GENOMIC DNA]</scope>
</reference>
<dbReference type="Pfam" id="PF00293">
    <property type="entry name" value="NUDIX"/>
    <property type="match status" value="1"/>
</dbReference>
<sequence length="161" mass="18785">MRIPIVNEQDEIIGYKDRKDRNKVDIARITGLWLWNEKGEALLAQRSFNKKMHPGMWGPAVAGTVEEGETYESNIIKEAEEEIGLKDLKPILGQKLRRSTLHEYFAQWFIATIDSSYPLVKQDSEVEAIKWFSKDELFKAMDDKPEDFLHSLKETAVYYFK</sequence>
<dbReference type="SUPFAM" id="SSF55811">
    <property type="entry name" value="Nudix"/>
    <property type="match status" value="1"/>
</dbReference>
<comment type="caution">
    <text evidence="2">The sequence shown here is derived from an EMBL/GenBank/DDBJ whole genome shotgun (WGS) entry which is preliminary data.</text>
</comment>
<dbReference type="GO" id="GO:0003824">
    <property type="term" value="F:catalytic activity"/>
    <property type="evidence" value="ECO:0007669"/>
    <property type="project" value="UniProtKB-ARBA"/>
</dbReference>
<dbReference type="PROSITE" id="PS51462">
    <property type="entry name" value="NUDIX"/>
    <property type="match status" value="1"/>
</dbReference>